<proteinExistence type="predicted"/>
<dbReference type="AlphaFoldDB" id="A0AA88U4P1"/>
<protein>
    <recommendedName>
        <fullName evidence="1">GAG-pre-integrase domain-containing protein</fullName>
    </recommendedName>
</protein>
<accession>A0AA88U4P1</accession>
<dbReference type="InterPro" id="IPR025724">
    <property type="entry name" value="GAG-pre-integrase_dom"/>
</dbReference>
<evidence type="ECO:0000313" key="3">
    <source>
        <dbReference type="Proteomes" id="UP001187471"/>
    </source>
</evidence>
<dbReference type="EMBL" id="JAVXUO010002717">
    <property type="protein sequence ID" value="KAK2970395.1"/>
    <property type="molecule type" value="Genomic_DNA"/>
</dbReference>
<organism evidence="2 3">
    <name type="scientific">Escallonia rubra</name>
    <dbReference type="NCBI Taxonomy" id="112253"/>
    <lineage>
        <taxon>Eukaryota</taxon>
        <taxon>Viridiplantae</taxon>
        <taxon>Streptophyta</taxon>
        <taxon>Embryophyta</taxon>
        <taxon>Tracheophyta</taxon>
        <taxon>Spermatophyta</taxon>
        <taxon>Magnoliopsida</taxon>
        <taxon>eudicotyledons</taxon>
        <taxon>Gunneridae</taxon>
        <taxon>Pentapetalae</taxon>
        <taxon>asterids</taxon>
        <taxon>campanulids</taxon>
        <taxon>Escalloniales</taxon>
        <taxon>Escalloniaceae</taxon>
        <taxon>Escallonia</taxon>
    </lineage>
</organism>
<keyword evidence="3" id="KW-1185">Reference proteome</keyword>
<name>A0AA88U4P1_9ASTE</name>
<comment type="caution">
    <text evidence="2">The sequence shown here is derived from an EMBL/GenBank/DDBJ whole genome shotgun (WGS) entry which is preliminary data.</text>
</comment>
<evidence type="ECO:0000313" key="2">
    <source>
        <dbReference type="EMBL" id="KAK2970395.1"/>
    </source>
</evidence>
<dbReference type="Pfam" id="PF13976">
    <property type="entry name" value="gag_pre-integrs"/>
    <property type="match status" value="1"/>
</dbReference>
<evidence type="ECO:0000259" key="1">
    <source>
        <dbReference type="Pfam" id="PF13976"/>
    </source>
</evidence>
<reference evidence="2" key="1">
    <citation type="submission" date="2022-12" db="EMBL/GenBank/DDBJ databases">
        <title>Draft genome assemblies for two species of Escallonia (Escalloniales).</title>
        <authorList>
            <person name="Chanderbali A."/>
            <person name="Dervinis C."/>
            <person name="Anghel I."/>
            <person name="Soltis D."/>
            <person name="Soltis P."/>
            <person name="Zapata F."/>
        </authorList>
    </citation>
    <scope>NUCLEOTIDE SEQUENCE</scope>
    <source>
        <strain evidence="2">UCBG92.1500</strain>
        <tissue evidence="2">Leaf</tissue>
    </source>
</reference>
<feature type="domain" description="GAG-pre-integrase" evidence="1">
    <location>
        <begin position="33"/>
        <end position="61"/>
    </location>
</feature>
<sequence>MDDVARVVDDNSDDVDVLSITISSSDEGWILDIDSDTIRLWHMHFGHISERGMDLLSKQDFAEQTRFC</sequence>
<gene>
    <name evidence="2" type="ORF">RJ640_016249</name>
</gene>
<dbReference type="Proteomes" id="UP001187471">
    <property type="component" value="Unassembled WGS sequence"/>
</dbReference>